<evidence type="ECO:0000313" key="1">
    <source>
        <dbReference type="EMBL" id="KAG5636463.1"/>
    </source>
</evidence>
<dbReference type="OrthoDB" id="2013972at2759"/>
<dbReference type="InterPro" id="IPR029063">
    <property type="entry name" value="SAM-dependent_MTases_sf"/>
</dbReference>
<accession>A0A9P7K4E2</accession>
<dbReference type="Gene3D" id="3.40.50.150">
    <property type="entry name" value="Vaccinia Virus protein VP39"/>
    <property type="match status" value="1"/>
</dbReference>
<reference evidence="1" key="1">
    <citation type="submission" date="2021-02" db="EMBL/GenBank/DDBJ databases">
        <authorList>
            <person name="Nieuwenhuis M."/>
            <person name="Van De Peppel L.J.J."/>
        </authorList>
    </citation>
    <scope>NUCLEOTIDE SEQUENCE</scope>
    <source>
        <strain evidence="1">D49</strain>
    </source>
</reference>
<dbReference type="AlphaFoldDB" id="A0A9P7K4E2"/>
<dbReference type="SUPFAM" id="SSF53335">
    <property type="entry name" value="S-adenosyl-L-methionine-dependent methyltransferases"/>
    <property type="match status" value="1"/>
</dbReference>
<protein>
    <recommendedName>
        <fullName evidence="3">S-adenosyl-L-methionine-dependent methyltransferase</fullName>
    </recommendedName>
</protein>
<evidence type="ECO:0008006" key="3">
    <source>
        <dbReference type="Google" id="ProtNLM"/>
    </source>
</evidence>
<proteinExistence type="predicted"/>
<keyword evidence="2" id="KW-1185">Reference proteome</keyword>
<dbReference type="CDD" id="cd02440">
    <property type="entry name" value="AdoMet_MTases"/>
    <property type="match status" value="1"/>
</dbReference>
<dbReference type="Proteomes" id="UP000717328">
    <property type="component" value="Unassembled WGS sequence"/>
</dbReference>
<evidence type="ECO:0000313" key="2">
    <source>
        <dbReference type="Proteomes" id="UP000717328"/>
    </source>
</evidence>
<reference evidence="1" key="2">
    <citation type="submission" date="2021-10" db="EMBL/GenBank/DDBJ databases">
        <title>Phylogenomics reveals ancestral predisposition of the termite-cultivated fungus Termitomyces towards a domesticated lifestyle.</title>
        <authorList>
            <person name="Auxier B."/>
            <person name="Grum-Grzhimaylo A."/>
            <person name="Cardenas M.E."/>
            <person name="Lodge J.D."/>
            <person name="Laessoe T."/>
            <person name="Pedersen O."/>
            <person name="Smith M.E."/>
            <person name="Kuyper T.W."/>
            <person name="Franco-Molano E.A."/>
            <person name="Baroni T.J."/>
            <person name="Aanen D.K."/>
        </authorList>
    </citation>
    <scope>NUCLEOTIDE SEQUENCE</scope>
    <source>
        <strain evidence="1">D49</strain>
    </source>
</reference>
<name>A0A9P7K4E2_9AGAR</name>
<sequence length="256" mass="28567">MLIGGNYTESIKEHLAYQPGEDKAILDLGCGTGAWYARRPYSSRTGEFECDANKGLGYENAQFNLVNSRMIAMGKLLQLVFWSCIYVKLGIKNYPSFIGEISRVLKPNGFLQLQEWDFFVVDSEKNMVGVESWFGRWCAALRHGLAVRGASINAAQGLDGMISAQGTFASVNQQNVWMPIGPCFPKDTADGMRLNLVGEFMRENVKAFIKGGRTLILGTGMNVEEYDTLAFQATKEVQDVTRPMYLRLNCVTARKQ</sequence>
<dbReference type="EMBL" id="JABCKI010005930">
    <property type="protein sequence ID" value="KAG5636463.1"/>
    <property type="molecule type" value="Genomic_DNA"/>
</dbReference>
<gene>
    <name evidence="1" type="ORF">H0H81_007970</name>
</gene>
<organism evidence="1 2">
    <name type="scientific">Sphagnurus paluster</name>
    <dbReference type="NCBI Taxonomy" id="117069"/>
    <lineage>
        <taxon>Eukaryota</taxon>
        <taxon>Fungi</taxon>
        <taxon>Dikarya</taxon>
        <taxon>Basidiomycota</taxon>
        <taxon>Agaricomycotina</taxon>
        <taxon>Agaricomycetes</taxon>
        <taxon>Agaricomycetidae</taxon>
        <taxon>Agaricales</taxon>
        <taxon>Tricholomatineae</taxon>
        <taxon>Lyophyllaceae</taxon>
        <taxon>Sphagnurus</taxon>
    </lineage>
</organism>
<comment type="caution">
    <text evidence="1">The sequence shown here is derived from an EMBL/GenBank/DDBJ whole genome shotgun (WGS) entry which is preliminary data.</text>
</comment>